<keyword evidence="17" id="KW-1185">Reference proteome</keyword>
<evidence type="ECO:0000256" key="5">
    <source>
        <dbReference type="ARBA" id="ARBA00022617"/>
    </source>
</evidence>
<keyword evidence="6 13" id="KW-0479">Metal-binding</keyword>
<feature type="transmembrane region" description="Helical" evidence="15">
    <location>
        <begin position="241"/>
        <end position="262"/>
    </location>
</feature>
<evidence type="ECO:0000256" key="1">
    <source>
        <dbReference type="ARBA" id="ARBA00001971"/>
    </source>
</evidence>
<dbReference type="AlphaFoldDB" id="A0A6H5I249"/>
<keyword evidence="8" id="KW-0492">Microsome</keyword>
<dbReference type="GO" id="GO:0005506">
    <property type="term" value="F:iron ion binding"/>
    <property type="evidence" value="ECO:0007669"/>
    <property type="project" value="InterPro"/>
</dbReference>
<keyword evidence="15" id="KW-1133">Transmembrane helix</keyword>
<dbReference type="SUPFAM" id="SSF48264">
    <property type="entry name" value="Cytochrome P450"/>
    <property type="match status" value="1"/>
</dbReference>
<evidence type="ECO:0000313" key="16">
    <source>
        <dbReference type="EMBL" id="CAB0031394.1"/>
    </source>
</evidence>
<reference evidence="16 17" key="1">
    <citation type="submission" date="2020-02" db="EMBL/GenBank/DDBJ databases">
        <authorList>
            <person name="Ferguson B K."/>
        </authorList>
    </citation>
    <scope>NUCLEOTIDE SEQUENCE [LARGE SCALE GENOMIC DNA]</scope>
</reference>
<keyword evidence="15" id="KW-0812">Transmembrane</keyword>
<gene>
    <name evidence="16" type="ORF">TBRA_LOCUS3363</name>
</gene>
<dbReference type="FunFam" id="1.10.630.10:FF:000042">
    <property type="entry name" value="Cytochrome P450"/>
    <property type="match status" value="1"/>
</dbReference>
<evidence type="ECO:0000313" key="17">
    <source>
        <dbReference type="Proteomes" id="UP000479190"/>
    </source>
</evidence>
<dbReference type="PROSITE" id="PS00086">
    <property type="entry name" value="CYTOCHROME_P450"/>
    <property type="match status" value="1"/>
</dbReference>
<sequence>MAFFTQLWSLDILICVFSLAICAYFYAVRNFNYWKRRGFKEIPPTAVFGNFMECFLAKKPLVHVLNDIYEYAKDEPSVGFYVLDKPYLMVRDPELIKHVLIKDFANFTDRVADSYKTDYIGRFNLFVLRNPDWKFVRQKISPVFTSGRLKKMFDLMLEIDKDLDQYLKTTVEEVPRNYENYFIILHSGKSVELDVKEICAKFTTDVIGITAYGMRFDALSDENSYIRKVGRTVFTKSYRRYVEYLSALLVPSIVNVFGFRLLGKASSRFLSDLFHRAMKERLDSGVKRADLLDFLIDLKKEQKNELVKSERKIHDGQLIAQAAIFFIGGFETSSTTMSFALYELAKNPDVQRKLREELSGVLEKNDGKVTYDMLMNSLPYLEMVISETLRMYPILPYLDRMTEKDYQCSLTKLVIPAGVPVVVPMRSLHMDPNYFPRPQRFDPSRFSRENKINIKPNTYFPFGDGPRICVGMRLGLIQTKLGLIRLISNYEFLPCREALNVMEFDNKSPLLSSTADLVLNVRRISTR</sequence>
<dbReference type="PANTHER" id="PTHR24292">
    <property type="entry name" value="CYTOCHROME P450"/>
    <property type="match status" value="1"/>
</dbReference>
<dbReference type="Pfam" id="PF00067">
    <property type="entry name" value="p450"/>
    <property type="match status" value="1"/>
</dbReference>
<evidence type="ECO:0000256" key="8">
    <source>
        <dbReference type="ARBA" id="ARBA00022848"/>
    </source>
</evidence>
<evidence type="ECO:0000256" key="7">
    <source>
        <dbReference type="ARBA" id="ARBA00022824"/>
    </source>
</evidence>
<evidence type="ECO:0000256" key="11">
    <source>
        <dbReference type="ARBA" id="ARBA00023033"/>
    </source>
</evidence>
<dbReference type="EMBL" id="CADCXV010000645">
    <property type="protein sequence ID" value="CAB0031394.1"/>
    <property type="molecule type" value="Genomic_DNA"/>
</dbReference>
<proteinExistence type="inferred from homology"/>
<dbReference type="PANTHER" id="PTHR24292:SF45">
    <property type="entry name" value="CYTOCHROME P450 6G1-RELATED"/>
    <property type="match status" value="1"/>
</dbReference>
<name>A0A6H5I249_9HYME</name>
<dbReference type="GO" id="GO:0020037">
    <property type="term" value="F:heme binding"/>
    <property type="evidence" value="ECO:0007669"/>
    <property type="project" value="InterPro"/>
</dbReference>
<dbReference type="GO" id="GO:0004497">
    <property type="term" value="F:monooxygenase activity"/>
    <property type="evidence" value="ECO:0007669"/>
    <property type="project" value="UniProtKB-KW"/>
</dbReference>
<dbReference type="InterPro" id="IPR001128">
    <property type="entry name" value="Cyt_P450"/>
</dbReference>
<dbReference type="InterPro" id="IPR017972">
    <property type="entry name" value="Cyt_P450_CS"/>
</dbReference>
<protein>
    <recommendedName>
        <fullName evidence="18">Cytochrome P450</fullName>
    </recommendedName>
</protein>
<dbReference type="PRINTS" id="PR00463">
    <property type="entry name" value="EP450I"/>
</dbReference>
<evidence type="ECO:0000256" key="14">
    <source>
        <dbReference type="RuleBase" id="RU000461"/>
    </source>
</evidence>
<dbReference type="Proteomes" id="UP000479190">
    <property type="component" value="Unassembled WGS sequence"/>
</dbReference>
<evidence type="ECO:0000256" key="10">
    <source>
        <dbReference type="ARBA" id="ARBA00023004"/>
    </source>
</evidence>
<keyword evidence="5 13" id="KW-0349">Heme</keyword>
<evidence type="ECO:0008006" key="18">
    <source>
        <dbReference type="Google" id="ProtNLM"/>
    </source>
</evidence>
<dbReference type="InterPro" id="IPR002401">
    <property type="entry name" value="Cyt_P450_E_grp-I"/>
</dbReference>
<evidence type="ECO:0000256" key="13">
    <source>
        <dbReference type="PIRSR" id="PIRSR602401-1"/>
    </source>
</evidence>
<evidence type="ECO:0000256" key="12">
    <source>
        <dbReference type="ARBA" id="ARBA00023136"/>
    </source>
</evidence>
<dbReference type="OrthoDB" id="2789670at2759"/>
<comment type="subcellular location">
    <subcellularLocation>
        <location evidence="3">Endoplasmic reticulum membrane</location>
        <topology evidence="3">Peripheral membrane protein</topology>
    </subcellularLocation>
    <subcellularLocation>
        <location evidence="2">Microsome membrane</location>
        <topology evidence="2">Peripheral membrane protein</topology>
    </subcellularLocation>
</comment>
<evidence type="ECO:0000256" key="3">
    <source>
        <dbReference type="ARBA" id="ARBA00004406"/>
    </source>
</evidence>
<keyword evidence="7" id="KW-0256">Endoplasmic reticulum</keyword>
<dbReference type="PRINTS" id="PR00385">
    <property type="entry name" value="P450"/>
</dbReference>
<keyword evidence="9 14" id="KW-0560">Oxidoreductase</keyword>
<comment type="similarity">
    <text evidence="4 14">Belongs to the cytochrome P450 family.</text>
</comment>
<dbReference type="Gene3D" id="1.10.630.10">
    <property type="entry name" value="Cytochrome P450"/>
    <property type="match status" value="1"/>
</dbReference>
<keyword evidence="12 15" id="KW-0472">Membrane</keyword>
<evidence type="ECO:0000256" key="15">
    <source>
        <dbReference type="SAM" id="Phobius"/>
    </source>
</evidence>
<evidence type="ECO:0000256" key="2">
    <source>
        <dbReference type="ARBA" id="ARBA00004174"/>
    </source>
</evidence>
<feature type="transmembrane region" description="Helical" evidence="15">
    <location>
        <begin position="6"/>
        <end position="27"/>
    </location>
</feature>
<evidence type="ECO:0000256" key="4">
    <source>
        <dbReference type="ARBA" id="ARBA00010617"/>
    </source>
</evidence>
<dbReference type="GO" id="GO:0005789">
    <property type="term" value="C:endoplasmic reticulum membrane"/>
    <property type="evidence" value="ECO:0007669"/>
    <property type="project" value="UniProtKB-SubCell"/>
</dbReference>
<dbReference type="GO" id="GO:0016705">
    <property type="term" value="F:oxidoreductase activity, acting on paired donors, with incorporation or reduction of molecular oxygen"/>
    <property type="evidence" value="ECO:0007669"/>
    <property type="project" value="InterPro"/>
</dbReference>
<evidence type="ECO:0000256" key="9">
    <source>
        <dbReference type="ARBA" id="ARBA00023002"/>
    </source>
</evidence>
<evidence type="ECO:0000256" key="6">
    <source>
        <dbReference type="ARBA" id="ARBA00022723"/>
    </source>
</evidence>
<feature type="binding site" description="axial binding residue" evidence="13">
    <location>
        <position position="469"/>
    </location>
    <ligand>
        <name>heme</name>
        <dbReference type="ChEBI" id="CHEBI:30413"/>
    </ligand>
    <ligandPart>
        <name>Fe</name>
        <dbReference type="ChEBI" id="CHEBI:18248"/>
    </ligandPart>
</feature>
<keyword evidence="10 13" id="KW-0408">Iron</keyword>
<comment type="cofactor">
    <cofactor evidence="1 13">
        <name>heme</name>
        <dbReference type="ChEBI" id="CHEBI:30413"/>
    </cofactor>
</comment>
<dbReference type="InterPro" id="IPR036396">
    <property type="entry name" value="Cyt_P450_sf"/>
</dbReference>
<accession>A0A6H5I249</accession>
<dbReference type="InterPro" id="IPR050476">
    <property type="entry name" value="Insect_CytP450_Detox"/>
</dbReference>
<dbReference type="CDD" id="cd11056">
    <property type="entry name" value="CYP6-like"/>
    <property type="match status" value="1"/>
</dbReference>
<keyword evidence="11 14" id="KW-0503">Monooxygenase</keyword>
<organism evidence="16 17">
    <name type="scientific">Trichogramma brassicae</name>
    <dbReference type="NCBI Taxonomy" id="86971"/>
    <lineage>
        <taxon>Eukaryota</taxon>
        <taxon>Metazoa</taxon>
        <taxon>Ecdysozoa</taxon>
        <taxon>Arthropoda</taxon>
        <taxon>Hexapoda</taxon>
        <taxon>Insecta</taxon>
        <taxon>Pterygota</taxon>
        <taxon>Neoptera</taxon>
        <taxon>Endopterygota</taxon>
        <taxon>Hymenoptera</taxon>
        <taxon>Apocrita</taxon>
        <taxon>Proctotrupomorpha</taxon>
        <taxon>Chalcidoidea</taxon>
        <taxon>Trichogrammatidae</taxon>
        <taxon>Trichogramma</taxon>
    </lineage>
</organism>